<gene>
    <name evidence="1" type="ORF">O181_024364</name>
</gene>
<comment type="caution">
    <text evidence="1">The sequence shown here is derived from an EMBL/GenBank/DDBJ whole genome shotgun (WGS) entry which is preliminary data.</text>
</comment>
<accession>A0A9Q3CG56</accession>
<protein>
    <submittedName>
        <fullName evidence="1">Uncharacterized protein</fullName>
    </submittedName>
</protein>
<sequence length="131" mass="14754">MPRLHQENANCHMSISLKVKNHINIIGKVQVITPHSARQKFGMLIFVHGMTSSLKPDHLTPLPFLLSHELVSAPPPTLLWPLPCLHTINTLKICLQHHPHPRCLPCLHSCIRAIGYGILLGYMINPITEIF</sequence>
<dbReference type="Proteomes" id="UP000765509">
    <property type="component" value="Unassembled WGS sequence"/>
</dbReference>
<dbReference type="EMBL" id="AVOT02007780">
    <property type="protein sequence ID" value="MBW0484649.1"/>
    <property type="molecule type" value="Genomic_DNA"/>
</dbReference>
<organism evidence="1 2">
    <name type="scientific">Austropuccinia psidii MF-1</name>
    <dbReference type="NCBI Taxonomy" id="1389203"/>
    <lineage>
        <taxon>Eukaryota</taxon>
        <taxon>Fungi</taxon>
        <taxon>Dikarya</taxon>
        <taxon>Basidiomycota</taxon>
        <taxon>Pucciniomycotina</taxon>
        <taxon>Pucciniomycetes</taxon>
        <taxon>Pucciniales</taxon>
        <taxon>Sphaerophragmiaceae</taxon>
        <taxon>Austropuccinia</taxon>
    </lineage>
</organism>
<evidence type="ECO:0000313" key="1">
    <source>
        <dbReference type="EMBL" id="MBW0484649.1"/>
    </source>
</evidence>
<dbReference type="AlphaFoldDB" id="A0A9Q3CG56"/>
<reference evidence="1" key="1">
    <citation type="submission" date="2021-03" db="EMBL/GenBank/DDBJ databases">
        <title>Draft genome sequence of rust myrtle Austropuccinia psidii MF-1, a brazilian biotype.</title>
        <authorList>
            <person name="Quecine M.C."/>
            <person name="Pachon D.M.R."/>
            <person name="Bonatelli M.L."/>
            <person name="Correr F.H."/>
            <person name="Franceschini L.M."/>
            <person name="Leite T.F."/>
            <person name="Margarido G.R.A."/>
            <person name="Almeida C.A."/>
            <person name="Ferrarezi J.A."/>
            <person name="Labate C.A."/>
        </authorList>
    </citation>
    <scope>NUCLEOTIDE SEQUENCE</scope>
    <source>
        <strain evidence="1">MF-1</strain>
    </source>
</reference>
<keyword evidence="2" id="KW-1185">Reference proteome</keyword>
<proteinExistence type="predicted"/>
<evidence type="ECO:0000313" key="2">
    <source>
        <dbReference type="Proteomes" id="UP000765509"/>
    </source>
</evidence>
<name>A0A9Q3CG56_9BASI</name>